<dbReference type="SMART" id="SM00825">
    <property type="entry name" value="PKS_KS"/>
    <property type="match status" value="3"/>
</dbReference>
<dbReference type="InterPro" id="IPR020807">
    <property type="entry name" value="PKS_DH"/>
</dbReference>
<dbReference type="InterPro" id="IPR036291">
    <property type="entry name" value="NAD(P)-bd_dom_sf"/>
</dbReference>
<dbReference type="Pfam" id="PF21089">
    <property type="entry name" value="PKS_DH_N"/>
    <property type="match status" value="3"/>
</dbReference>
<dbReference type="PANTHER" id="PTHR43775:SF37">
    <property type="entry name" value="SI:DKEY-61P9.11"/>
    <property type="match status" value="1"/>
</dbReference>
<reference evidence="17 18" key="1">
    <citation type="submission" date="2016-03" db="EMBL/GenBank/DDBJ databases">
        <authorList>
            <person name="Sant'Anna F.H."/>
            <person name="Ambrosini A."/>
            <person name="Souza R."/>
            <person name="Bach E."/>
            <person name="Fernandes G."/>
            <person name="Balsanelli E."/>
            <person name="Baura V.A."/>
            <person name="Souza E.M."/>
            <person name="Passaglia L."/>
        </authorList>
    </citation>
    <scope>NUCLEOTIDE SEQUENCE [LARGE SCALE GENOMIC DNA]</scope>
    <source>
        <strain evidence="17 18">P26E</strain>
    </source>
</reference>
<dbReference type="InterPro" id="IPR049551">
    <property type="entry name" value="PKS_DH_C"/>
</dbReference>
<dbReference type="Gene3D" id="3.40.47.10">
    <property type="match status" value="3"/>
</dbReference>
<evidence type="ECO:0000256" key="1">
    <source>
        <dbReference type="ARBA" id="ARBA00001957"/>
    </source>
</evidence>
<dbReference type="InterPro" id="IPR042104">
    <property type="entry name" value="PKS_dehydratase_sf"/>
</dbReference>
<dbReference type="PROSITE" id="PS00455">
    <property type="entry name" value="AMP_BINDING"/>
    <property type="match status" value="1"/>
</dbReference>
<dbReference type="InterPro" id="IPR049552">
    <property type="entry name" value="PKS_DH_N"/>
</dbReference>
<feature type="domain" description="PKS/mFAS DH" evidence="16">
    <location>
        <begin position="1764"/>
        <end position="2034"/>
    </location>
</feature>
<dbReference type="InterPro" id="IPR010071">
    <property type="entry name" value="AA_adenyl_dom"/>
</dbReference>
<evidence type="ECO:0000256" key="2">
    <source>
        <dbReference type="ARBA" id="ARBA00004496"/>
    </source>
</evidence>
<feature type="domain" description="PKS/mFAS DH" evidence="16">
    <location>
        <begin position="4838"/>
        <end position="5119"/>
    </location>
</feature>
<dbReference type="CDD" id="cd08953">
    <property type="entry name" value="KR_2_SDR_x"/>
    <property type="match status" value="2"/>
</dbReference>
<evidence type="ECO:0000256" key="7">
    <source>
        <dbReference type="ARBA" id="ARBA00022553"/>
    </source>
</evidence>
<dbReference type="InterPro" id="IPR049490">
    <property type="entry name" value="C883_1060-like_KR_N"/>
</dbReference>
<dbReference type="Pfam" id="PF22621">
    <property type="entry name" value="CurL-like_PKS_C"/>
    <property type="match status" value="1"/>
</dbReference>
<dbReference type="PROSITE" id="PS50075">
    <property type="entry name" value="CARRIER"/>
    <property type="match status" value="4"/>
</dbReference>
<evidence type="ECO:0000256" key="9">
    <source>
        <dbReference type="ARBA" id="ARBA00022737"/>
    </source>
</evidence>
<feature type="domain" description="Ketosynthase family 3 (KS3)" evidence="15">
    <location>
        <begin position="3087"/>
        <end position="3517"/>
    </location>
</feature>
<dbReference type="InterPro" id="IPR013217">
    <property type="entry name" value="Methyltransf_12"/>
</dbReference>
<dbReference type="Pfam" id="PF21394">
    <property type="entry name" value="Beta-ketacyl_N"/>
    <property type="match status" value="1"/>
</dbReference>
<dbReference type="PROSITE" id="PS52019">
    <property type="entry name" value="PKS_MFAS_DH"/>
    <property type="match status" value="3"/>
</dbReference>
<feature type="region of interest" description="N-terminal hotdog fold" evidence="12">
    <location>
        <begin position="3669"/>
        <end position="3800"/>
    </location>
</feature>
<dbReference type="Pfam" id="PF16197">
    <property type="entry name" value="KAsynt_C_assoc"/>
    <property type="match status" value="1"/>
</dbReference>
<dbReference type="SUPFAM" id="SSF52777">
    <property type="entry name" value="CoA-dependent acyltransferases"/>
    <property type="match status" value="2"/>
</dbReference>
<keyword evidence="10" id="KW-0045">Antibiotic biosynthesis</keyword>
<name>A0ABX3ELI4_9BACL</name>
<evidence type="ECO:0000256" key="11">
    <source>
        <dbReference type="ARBA" id="ARBA00023268"/>
    </source>
</evidence>
<feature type="domain" description="Carrier" evidence="14">
    <location>
        <begin position="1014"/>
        <end position="1091"/>
    </location>
</feature>
<evidence type="ECO:0000256" key="12">
    <source>
        <dbReference type="PROSITE-ProRule" id="PRU01363"/>
    </source>
</evidence>
<evidence type="ECO:0000256" key="3">
    <source>
        <dbReference type="ARBA" id="ARBA00004792"/>
    </source>
</evidence>
<dbReference type="SUPFAM" id="SSF56801">
    <property type="entry name" value="Acetyl-CoA synthetase-like"/>
    <property type="match status" value="1"/>
</dbReference>
<feature type="active site" description="Proton donor; for dehydratase activity" evidence="12">
    <location>
        <position position="1958"/>
    </location>
</feature>
<dbReference type="InterPro" id="IPR045851">
    <property type="entry name" value="AMP-bd_C_sf"/>
</dbReference>
<feature type="region of interest" description="C-terminal hotdog fold" evidence="12">
    <location>
        <begin position="4973"/>
        <end position="5119"/>
    </location>
</feature>
<dbReference type="Gene3D" id="3.40.50.980">
    <property type="match status" value="2"/>
</dbReference>
<feature type="region of interest" description="C-terminal hotdog fold" evidence="12">
    <location>
        <begin position="1897"/>
        <end position="2034"/>
    </location>
</feature>
<dbReference type="InterPro" id="IPR054514">
    <property type="entry name" value="RhiE-like_linker"/>
</dbReference>
<dbReference type="PROSITE" id="PS00606">
    <property type="entry name" value="KS3_1"/>
    <property type="match status" value="3"/>
</dbReference>
<dbReference type="Gene3D" id="3.40.50.150">
    <property type="entry name" value="Vaccinia Virus protein VP39"/>
    <property type="match status" value="1"/>
</dbReference>
<dbReference type="Gene3D" id="1.10.1240.100">
    <property type="match status" value="2"/>
</dbReference>
<feature type="active site" description="Proton acceptor; for dehydratase activity" evidence="12">
    <location>
        <position position="3712"/>
    </location>
</feature>
<gene>
    <name evidence="17" type="ORF">A3844_17645</name>
</gene>
<dbReference type="Pfam" id="PF08659">
    <property type="entry name" value="KR"/>
    <property type="match status" value="2"/>
</dbReference>
<keyword evidence="8" id="KW-0808">Transferase</keyword>
<keyword evidence="11" id="KW-0511">Multifunctional enzyme</keyword>
<evidence type="ECO:0000256" key="13">
    <source>
        <dbReference type="SAM" id="MobiDB-lite"/>
    </source>
</evidence>
<evidence type="ECO:0000259" key="14">
    <source>
        <dbReference type="PROSITE" id="PS50075"/>
    </source>
</evidence>
<feature type="domain" description="Carrier" evidence="14">
    <location>
        <begin position="4611"/>
        <end position="4685"/>
    </location>
</feature>
<dbReference type="Gene3D" id="3.30.300.30">
    <property type="match status" value="1"/>
</dbReference>
<dbReference type="Pfam" id="PF14765">
    <property type="entry name" value="PS-DH"/>
    <property type="match status" value="3"/>
</dbReference>
<dbReference type="InterPro" id="IPR013968">
    <property type="entry name" value="PKS_KR"/>
</dbReference>
<dbReference type="InterPro" id="IPR020841">
    <property type="entry name" value="PKS_Beta-ketoAc_synthase_dom"/>
</dbReference>
<feature type="domain" description="Carrier" evidence="14">
    <location>
        <begin position="3979"/>
        <end position="4056"/>
    </location>
</feature>
<dbReference type="NCBIfam" id="TIGR01733">
    <property type="entry name" value="AA-adenyl-dom"/>
    <property type="match status" value="1"/>
</dbReference>
<organism evidence="17 18">
    <name type="scientific">Paenibacillus helianthi</name>
    <dbReference type="NCBI Taxonomy" id="1349432"/>
    <lineage>
        <taxon>Bacteria</taxon>
        <taxon>Bacillati</taxon>
        <taxon>Bacillota</taxon>
        <taxon>Bacilli</taxon>
        <taxon>Bacillales</taxon>
        <taxon>Paenibacillaceae</taxon>
        <taxon>Paenibacillus</taxon>
    </lineage>
</organism>
<dbReference type="SMART" id="SM00823">
    <property type="entry name" value="PKS_PP"/>
    <property type="match status" value="3"/>
</dbReference>
<dbReference type="Gene3D" id="3.30.70.3290">
    <property type="match status" value="1"/>
</dbReference>
<feature type="domain" description="Ketosynthase family 3 (KS3)" evidence="15">
    <location>
        <begin position="1143"/>
        <end position="1580"/>
    </location>
</feature>
<comment type="caution">
    <text evidence="12">Lacks conserved residue(s) required for the propagation of feature annotation.</text>
</comment>
<dbReference type="Pfam" id="PF22336">
    <property type="entry name" value="RhiE-like_linker"/>
    <property type="match status" value="2"/>
</dbReference>
<dbReference type="InterPro" id="IPR023213">
    <property type="entry name" value="CAT-like_dom_sf"/>
</dbReference>
<evidence type="ECO:0000256" key="10">
    <source>
        <dbReference type="ARBA" id="ARBA00023194"/>
    </source>
</evidence>
<dbReference type="Pfam" id="PF00550">
    <property type="entry name" value="PP-binding"/>
    <property type="match status" value="4"/>
</dbReference>
<dbReference type="Gene3D" id="3.30.559.10">
    <property type="entry name" value="Chloramphenicol acetyltransferase-like domain"/>
    <property type="match status" value="1"/>
</dbReference>
<dbReference type="SUPFAM" id="SSF53335">
    <property type="entry name" value="S-adenosyl-L-methionine-dependent methyltransferases"/>
    <property type="match status" value="1"/>
</dbReference>
<evidence type="ECO:0000259" key="16">
    <source>
        <dbReference type="PROSITE" id="PS52019"/>
    </source>
</evidence>
<dbReference type="PANTHER" id="PTHR43775">
    <property type="entry name" value="FATTY ACID SYNTHASE"/>
    <property type="match status" value="1"/>
</dbReference>
<dbReference type="InterPro" id="IPR029063">
    <property type="entry name" value="SAM-dependent_MTases_sf"/>
</dbReference>
<evidence type="ECO:0008006" key="19">
    <source>
        <dbReference type="Google" id="ProtNLM"/>
    </source>
</evidence>
<comment type="cofactor">
    <cofactor evidence="1">
        <name>pantetheine 4'-phosphate</name>
        <dbReference type="ChEBI" id="CHEBI:47942"/>
    </cofactor>
</comment>
<dbReference type="InterPro" id="IPR000873">
    <property type="entry name" value="AMP-dep_synth/lig_dom"/>
</dbReference>
<accession>A0ABX3ELI4</accession>
<dbReference type="Gene3D" id="2.30.38.10">
    <property type="entry name" value="Luciferase, Domain 3"/>
    <property type="match status" value="1"/>
</dbReference>
<dbReference type="Gene3D" id="1.10.1200.10">
    <property type="entry name" value="ACP-like"/>
    <property type="match status" value="3"/>
</dbReference>
<sequence length="5585" mass="610712">MKLEDLYQLASELSDEEALEMCRQESWEAAEPERDEAAGYPLSEGQKALWVIYQLSRDNYAYNTPLVFRLRPEADLPALKRAVGRLVKRRTILSTRIAVTDGNPLQHTDTGLPIDMLEQDTARMTEAQLEVLLKEEARSPFELENGPLFKVRLYRRPDGAHLLFFNIHHIIFDGISSQILVEELEACYQAELSGGNGSPGSDELDYGDYVRWQRAFLAGREGEAQKQYWLGKLNGGQGHIELPYDKQRPASPGFSGKSQAYPLPGDTAERVRELAAQHGFTPFMVMLSAYTTLLYRYSQSEDIPVGTPMAGRPEAYFERVIGYFMNMVVIRSKLNEHSRFIDLLRNVKQAVFEALENSDYPYFTLLQDMRRQDKSVQSLFNTAFYYQNWLEQPGLNKASALIAGPYEGLRQEGEFDLTLEIMDLGDGYRLYWKYNPDLFEDRTIERMNRHYVNVLSACVADTELCLSEIGIMEPMEATGMLDKLNHTECTYPIDKSAACLFAEQAEAAPAATAVISGGQALTYGELDRRSDVLASYLQSRGIGRGRLVGVFMERSVNLLTALIGVLKSGAGFVPLDPLYPPDRIWMMLEDSETCCVISEAGLLSLLPEGAATGLAMDSEWSGIEAAAGSYGKPSREHDPKDAAYVIFTSGSTGRPKGVEVAHQGLTNFLCSMAEAPGFGARDHLLAVTTVCFDIAYLELLLPLVCGGVVELVPSHVAKDGIALKDRIEEGGFTVMQATPATWSMLLKAGWSGSRPFKLLCGGEALSPGLADQLLERSGEVWNMYGPTETTIWSSVLKVSGGSPISLGHPIANTQMYVLDQRLQPCPPGVAGELHIGGYGLANGYWNNRKDTDAKFIVHSLDGGTGKRLYKTGDLACYRADGTIEYLGRMDNQVKIRGYRIELSEIETALKGIGGVQDAVVVLRNEGERRPLTAFLITGNAAEPEAALLKKRLAEVLPDYMIPAHYIAVETYPHTLNNKIDRKTLSTAPLADLRGIGTAAAAEQPGPTEPRGSEIAAEDMKGGLIRAIAGIMELDPDEIDTNVPIGNYGFDSISFTDLGVAVNRLFGIKINATLFYEYSTIDNIAAYLSEQVGIVPALRSEPVPEAAGQAPAEAEGGRRAAAPGEAGAVLSGNAGAAAEQDREDNRIAIVGMSARLPGSPTLQDFWNNLERCADLVTEIPEDRWDYHSFYGDSKRSSNKSHSKWGGFMSGVNHFDSLFFGISPREAEIMDPQQRLFLEVVWETFENAGYRLSELSGSDTGVFVGCTGTDFLDVLQSSGKAINAHSISGLSRTVIPNRVSYLFNFHGPSAVVDTACSSSLVAVHRAVAAILNGECSMAIAGGVNLILSPFAHIALSKTDMLSPDGRCRAFDQSANGYVRGEGIAAVLLKPLAQAVADGDHIHGVICASAENHGGRTNSLTSPNVNAQADLLVQAYRKAGIDSSTVTYLEAHGTGTALGDPIEINGIQKAFDTLGHWSGGSKDAEPYCAIGSVKANIGHLEATAGIAGLLKVLLAMKHRTIPGNPQLSEPNPLIELERSPFYLVRGTQAWKRLTGKDGRDIPFRAGVSSFGFGGVNAHIVIEEFMQPDSVVSDDTGGEFLIVLSAQTAEALREYAERLLNFLENAQAVSSIPLSKLAFTLQTGREEFEERLALSVHSLDELQEMLISFIDGHAPAGNLFRGSAGGDGQSVHQLLEGSEGADYVRMLIKNKRYRKLASLWADGARIDWKLLYGTKPGKLPLPVYPFARTAFKLPVDFNELLKPAARKAPLIDRVHPAPGDAAVCFHKTFNGREPILKDHEVNGMEIMPGVGYLEMVHQAASMFRSGPFVLSKLAWLQPLTVAEEQLDVYVLLKERGEQQFGYEVRSGGTEGMLHAQGTIGKASEVQESRQVSIPDIQARCRTVHEREPFYRLIRDAGIHYRTYFQSVQRIWSNGEEALGAMQLPADYAHELEEYNLHPSLADGALQTMAILMNKGGAPRIPFAAERVEFFRPLTAECYAYVQRNGEHSFHLAILDDKGNVCVAFTELMSRGVKQPASGMYYSTQWKQAGSADSSAALTGHEQVLVIAPQLPVELAPEFRQRFPNAKMLRMGRRMFCVHEHEYEMDTADPQAFEPLLEAIGPVDQVYFLGGLHACVYGPADLNRIRELEEQGVIALFRLIQALGKRGRTRQPLRLLIVTNQAALVTGTETANPGAASLIGFAMGAAAEYPAWRIRHLDISLQEADPADLTAKLIAYNTQDVSEGEGLTALRGDRLYRQAVYGLELPPAAHSAFKQQGVYFIVGGAGGIGRSLSEYLAAQYRARLVWVGRRTLDEEIGHAIRSIEAKGGEAVYLQADASDAAQLGLAAAQAVERFGAIDGVIHSALTLRDQTIESMSESVLREVLAPKVAGTAALYHVFKEAPLDFMLFFSSTSSFLRSAGQSNYAAGSRFQDLFAQAISSAARFPVKLINWSYWSETGIVAGKNYVERLNSLGMTGIHTGEGMETIERVLASPVEQVIVIKASPRILEVLGYDPELKLIAHRPSSPAASLALPPAPEPTGTAEVDRLIAGFRSVEAYGMHRLAGVIRRMGGSQHSGESHSISGLRERLGIIPAYDRLFDAIVRMLAGRGYMLLDGNSAAMLPRLDQPETAQPSQQDMLEAYPLLSPYVALLDTCLEAYPEVLTGKLDHMQVLFPDGSKSRVEPIYKGNALVDYYNKTVASLIRRIVEARLKANPGEVVKVLEIGAGTGGTSVFVFDALKDLREQIEYYYTDISPGFTRYGEKQYGETSGFGLFRTLDIEKDIEAQGFEPDSMDICFASNAIHATGDIQRALGHVKRLLRTGGQLILNELTSLQVFSTLTFGLTTGWWLFEDPEKRIPGSPLLSPRQWKEALGLCGFRHTRLVDLLQREGEDRSQSIIVAESDGVARLPQPTQLHPATEPVPSKAALPAAAEVRPEPAVVQGSPAPAAEQNVLEELREMFAAVLKIAPSALKPDVPFEKYGVDSLIIIELNKLFEEKFGQVSGTVLFENSTLRMLAAYFMEHHQEQVERSFTKEPAEAAAPVVHENDLPDRFTKEPPTAAVQEPIHTTWRGSLREQPADIPATGSHAPAAAGTGEIAVIGLAGRYPHADSLDQFWDNLAAGKNCVAEIPPDRWDWSAHYDPSGSSADKSYSKWGAFIADPDKFDAEFFEFNAGYAAEMDPQERIMLELTWHLLEDAGYPYRSLSEQGLKTGVFLGVMYGTYGMMGALASAEGANSHAQSSYWLIANRVSHYFDFKGPSFAVDSACSSSLTALHLACESIRRGECNTAVVGGINLILHPRHLQRLSNLHNLSSDDKTRTFSGEADGFVVGEGAGSVLLKPLELAVRDGDRIYGVIKGTAVNSTGNAGAFMSPNPAVQGALIAEALERAQVDPRTISCLEAHGTGTALGDAVEISGLTKGFLPGGADRQYCAIGSVKSNIGHLEAAAGVSALTKVLLQLKHRQLVPTLHAENPNSYLKLERTPFRLQLELEEWKAPVIAGTVLPRRAGVSSFGAGGANAHVIVEEHTAAERPGYGEQPHLIVLSAKKDARLHAYAANLYAYLQEHSEHSLGEIAYTLQKSRYHMDRRLAFIAESRENLLHMLRQASTGDYTGMLCGDAEPDFETDDEAVSAAIQERNLPQLARLWLAGSRIDWPALYAHGTPALATLPGYPFERVRHWLKSGKNGDGLRLPPVERPAGERSGTGVYTRTFRYNEPYLRDHVTFGKQVMLGVTHCSLALEAARKAYPDRPQAHIRNLLLIEPVIVERDEWVEVGIQMDGAAFASVYSGGAHSGPREAARGEYYFSYEAEPPPLDVEDFIRRSDRTYTAGDIYTRKKPGVYGPALQTVAEAYVCGGEAVGKLRLTDEMLRDGQRYFVHPAYLDGAMVTRFALLEDSGEPEPFIPLMVKRITVFRPPSGICYSRVQPVKSNEEMWEVDLTLYDEMGAPLVRLEGFVAKRVRTDEDDRRRKDPVFAAVSAGEPEEAAETGGPIPAVRSYIAGKLARILQVSAWSLKPEKNFMDMGATSMVLVNLSQTIASDLDVELYPTLFFEYPTIGALSEYLANEYTQQCSAYLAGAELLSPAEAIAAASEKEPGGRAAAHMREAQAKAGIVLEERKEADDPLADTGAAENGAVAIIGISAMLPGSADLEDFWSKLEAGENLVSEIPADRWDWRRYYKNNPDEPGTTNIIWGGFMKHMDTFDPGFFGISPREANLMDPQQRLSLQLVWSAIEDAGYNPRQLAGSNTGVFIGVAGHDYADVLAKGVVESEAQALTGNAHNVLTGRISFLLDLHGPSEPIDTACSSSLVAVHRAVECLSNGECNLALAGGINVIASPSLYVSFDSVGILSPDGKCRTFDKDASGTVRGEGAGILLLKPLNQAVRDGDHIYGVVRGTAVNHGGKAGSLTAPNPKAQANVVAAAYEKAAIDPGTVGYIEAHGTGTALGDPVEINGLKAAFKQLYGKWSRTYNGPHIGIGTLKTNAGHLETAAGVAGILKIVGAMKRGVLPGLLHFDEINPYIQLTGSPFYLVKETQPWSRIKDNTGHELPYRAGISSFGFSGVNAHVVLEEYTGACLPEPDREDVLITLSARNEERLREYAESLSRFLKQSGTGESGHAAARLQAILTGEVQQLVAEIAGISGEDLDGETQLMECGLDTILLARLGEAVEERFGPGMESMEWRPECRIKELVRILAATASVKRRFGRHRGAAAGVSLRQIAYTLQTGREAMEARLAFIAEDLEDLQAKLEAYLDGAAAGDSGISSSQGRGAHRSEDDLEAEVAQLKLPEELERLAALWAQGADFSEWNRLYPSGLPGRVQLPAYPFSRQRYWVEPLAEVSAGSGEPPAVVPQAALTALIDSNESNLVRQCYKKLLRAEAFYLQDHIVDGRMILPGVVHLEMARMAGELAHPYQHVTGLANVTLIQPLQLTGEPVEAWTSIHQSAAGYDFRISLEDGTVSSQGEIHYGALPDVPSERLDLQGIARRCRTEMEQNEFYHLFEGAGFAYGTTFKPLRRISFYGDEALASIHLPDRLQQDFQSFLLHPVLMEGALQTAGFLANRHAQKESPYIPFAIGSLEIYGELPEHCLAYASFSSSACEEEVLRLDVSLVDSEGNVRVKIKDYSVRPLIRRGNGQSLLYRPAWEEKHREQDDVPVEGPIVLFHDDSSLCGTLSAATGQRVILVKPGDRFRRMGNDSYRINPLYEEEYRQLFEELEEVAPGYSHIVHMWSLEARGESISPTDQLDRGLLSLFYVSRAAVAADSDREVRMVHLYRRDDPAGAAVGGFYKSLYLENRHWLGRSVGMDPDAPELLPEILLRELTSGGPEREVRYLGVVRQVRKLEIYEPSRVNTTPLRENGVYLITGGAGGIGFQVALHLAKNYHARLVLNGRTAMNEGIAAKLAELERAGGQAVYVSGDISDQADVGFVLRQAKAQFGRINGILHCAGIIRDSIALRKQREDIMDVLEPKISGAVYLDEALRDEPLDLFVLFSSISGEIGNIGQCDYAYANSFLDHFARKREALRMEHKRYGRTVSINWPLWEDGGIPVDEATRRFMKQTLGLLPLSHEQGIRLFEECLGSDEEQLMVLYGNRDRMKAVLIGS</sequence>
<dbReference type="InterPro" id="IPR018201">
    <property type="entry name" value="Ketoacyl_synth_AS"/>
</dbReference>
<evidence type="ECO:0000259" key="15">
    <source>
        <dbReference type="PROSITE" id="PS52004"/>
    </source>
</evidence>
<dbReference type="SUPFAM" id="SSF51735">
    <property type="entry name" value="NAD(P)-binding Rossmann-fold domains"/>
    <property type="match status" value="4"/>
</dbReference>
<feature type="domain" description="Carrier" evidence="14">
    <location>
        <begin position="2941"/>
        <end position="3017"/>
    </location>
</feature>
<dbReference type="InterPro" id="IPR016039">
    <property type="entry name" value="Thiolase-like"/>
</dbReference>
<dbReference type="InterPro" id="IPR032821">
    <property type="entry name" value="PKS_assoc"/>
</dbReference>
<dbReference type="InterPro" id="IPR036736">
    <property type="entry name" value="ACP-like_sf"/>
</dbReference>
<dbReference type="Pfam" id="PF02801">
    <property type="entry name" value="Ketoacyl-synt_C"/>
    <property type="match status" value="3"/>
</dbReference>
<dbReference type="Pfam" id="PF00501">
    <property type="entry name" value="AMP-binding"/>
    <property type="match status" value="1"/>
</dbReference>
<feature type="region of interest" description="N-terminal hotdog fold" evidence="12">
    <location>
        <begin position="1764"/>
        <end position="1882"/>
    </location>
</feature>
<dbReference type="CDD" id="cd12116">
    <property type="entry name" value="A_NRPS_Ta1_like"/>
    <property type="match status" value="1"/>
</dbReference>
<evidence type="ECO:0000256" key="8">
    <source>
        <dbReference type="ARBA" id="ARBA00022679"/>
    </source>
</evidence>
<keyword evidence="5" id="KW-0596">Phosphopantetheine</keyword>
<dbReference type="SMART" id="SM01294">
    <property type="entry name" value="PKS_PP_betabranch"/>
    <property type="match status" value="2"/>
</dbReference>
<dbReference type="InterPro" id="IPR057326">
    <property type="entry name" value="KR_dom"/>
</dbReference>
<comment type="caution">
    <text evidence="17">The sequence shown here is derived from an EMBL/GenBank/DDBJ whole genome shotgun (WGS) entry which is preliminary data.</text>
</comment>
<dbReference type="CDD" id="cd00833">
    <property type="entry name" value="PKS"/>
    <property type="match status" value="3"/>
</dbReference>
<dbReference type="Pfam" id="PF08242">
    <property type="entry name" value="Methyltransf_12"/>
    <property type="match status" value="1"/>
</dbReference>
<feature type="domain" description="PKS/mFAS DH" evidence="16">
    <location>
        <begin position="3669"/>
        <end position="3955"/>
    </location>
</feature>
<dbReference type="SUPFAM" id="SSF47336">
    <property type="entry name" value="ACP-like"/>
    <property type="match status" value="4"/>
</dbReference>
<keyword evidence="9" id="KW-0677">Repeat</keyword>
<dbReference type="InterPro" id="IPR014030">
    <property type="entry name" value="Ketoacyl_synth_N"/>
</dbReference>
<dbReference type="InterPro" id="IPR020845">
    <property type="entry name" value="AMP-binding_CS"/>
</dbReference>
<dbReference type="InterPro" id="IPR020806">
    <property type="entry name" value="PKS_PP-bd"/>
</dbReference>
<comment type="pathway">
    <text evidence="3">Antibiotic biosynthesis.</text>
</comment>
<dbReference type="Gene3D" id="3.40.50.720">
    <property type="entry name" value="NAD(P)-binding Rossmann-like Domain"/>
    <property type="match status" value="2"/>
</dbReference>
<comment type="similarity">
    <text evidence="4">Belongs to the ATP-dependent AMP-binding enzyme family.</text>
</comment>
<dbReference type="Proteomes" id="UP000186058">
    <property type="component" value="Unassembled WGS sequence"/>
</dbReference>
<feature type="active site" description="Proton acceptor; for dehydratase activity" evidence="12">
    <location>
        <position position="1795"/>
    </location>
</feature>
<dbReference type="InterPro" id="IPR050091">
    <property type="entry name" value="PKS_NRPS_Biosynth_Enz"/>
</dbReference>
<evidence type="ECO:0000256" key="5">
    <source>
        <dbReference type="ARBA" id="ARBA00022450"/>
    </source>
</evidence>
<dbReference type="InterPro" id="IPR009081">
    <property type="entry name" value="PP-bd_ACP"/>
</dbReference>
<keyword evidence="6" id="KW-0963">Cytoplasm</keyword>
<feature type="region of interest" description="Disordered" evidence="13">
    <location>
        <begin position="1104"/>
        <end position="1123"/>
    </location>
</feature>
<protein>
    <recommendedName>
        <fullName evidence="19">Amino acid adenylation domain-containing protein</fullName>
    </recommendedName>
</protein>
<comment type="subcellular location">
    <subcellularLocation>
        <location evidence="2">Cytoplasm</location>
    </subcellularLocation>
</comment>
<dbReference type="PROSITE" id="PS52004">
    <property type="entry name" value="KS3_2"/>
    <property type="match status" value="3"/>
</dbReference>
<keyword evidence="7" id="KW-0597">Phosphoprotein</keyword>
<feature type="active site" description="Proton donor; for dehydratase activity" evidence="12">
    <location>
        <position position="3873"/>
    </location>
</feature>
<dbReference type="SMART" id="SM00822">
    <property type="entry name" value="PKS_KR"/>
    <property type="match status" value="2"/>
</dbReference>
<dbReference type="Gene3D" id="3.10.129.110">
    <property type="entry name" value="Polyketide synthase dehydratase"/>
    <property type="match status" value="3"/>
</dbReference>
<evidence type="ECO:0000256" key="4">
    <source>
        <dbReference type="ARBA" id="ARBA00006432"/>
    </source>
</evidence>
<proteinExistence type="inferred from homology"/>
<dbReference type="InterPro" id="IPR014031">
    <property type="entry name" value="Ketoacyl_synth_C"/>
</dbReference>
<dbReference type="Pfam" id="PF00668">
    <property type="entry name" value="Condensation"/>
    <property type="match status" value="1"/>
</dbReference>
<keyword evidence="18" id="KW-1185">Reference proteome</keyword>
<dbReference type="Pfam" id="PF00109">
    <property type="entry name" value="ketoacyl-synt"/>
    <property type="match status" value="3"/>
</dbReference>
<feature type="domain" description="Ketosynthase family 3 (KS3)" evidence="15">
    <location>
        <begin position="4121"/>
        <end position="4557"/>
    </location>
</feature>
<feature type="region of interest" description="N-terminal hotdog fold" evidence="12">
    <location>
        <begin position="4838"/>
        <end position="4957"/>
    </location>
</feature>
<dbReference type="Gene3D" id="3.30.559.30">
    <property type="entry name" value="Nonribosomal peptide synthetase, condensation domain"/>
    <property type="match status" value="1"/>
</dbReference>
<evidence type="ECO:0000256" key="6">
    <source>
        <dbReference type="ARBA" id="ARBA00022490"/>
    </source>
</evidence>
<dbReference type="CDD" id="cd02440">
    <property type="entry name" value="AdoMet_MTases"/>
    <property type="match status" value="1"/>
</dbReference>
<feature type="region of interest" description="C-terminal hotdog fold" evidence="12">
    <location>
        <begin position="3814"/>
        <end position="3955"/>
    </location>
</feature>
<dbReference type="SUPFAM" id="SSF53901">
    <property type="entry name" value="Thiolase-like"/>
    <property type="match status" value="3"/>
</dbReference>
<dbReference type="CDD" id="cd19531">
    <property type="entry name" value="LCL_NRPS-like"/>
    <property type="match status" value="1"/>
</dbReference>
<dbReference type="SMART" id="SM00826">
    <property type="entry name" value="PKS_DH"/>
    <property type="match status" value="2"/>
</dbReference>
<dbReference type="InterPro" id="IPR049900">
    <property type="entry name" value="PKS_mFAS_DH"/>
</dbReference>
<dbReference type="InterPro" id="IPR001242">
    <property type="entry name" value="Condensation_dom"/>
</dbReference>
<evidence type="ECO:0000313" key="17">
    <source>
        <dbReference type="EMBL" id="OKP85079.1"/>
    </source>
</evidence>
<evidence type="ECO:0000313" key="18">
    <source>
        <dbReference type="Proteomes" id="UP000186058"/>
    </source>
</evidence>
<dbReference type="RefSeq" id="WP_074108119.1">
    <property type="nucleotide sequence ID" value="NZ_LVWI01000048.1"/>
</dbReference>
<dbReference type="EMBL" id="LVWI01000048">
    <property type="protein sequence ID" value="OKP85079.1"/>
    <property type="molecule type" value="Genomic_DNA"/>
</dbReference>